<sequence length="88" mass="10575">MYDARGRVVVDNESVPAIVYTSESGVKAEDKIKVARKLATYIKMDTDFLRERDIRDFFGWRVIRKKRINSFQKRRKKISMQRMSIRFK</sequence>
<evidence type="ECO:0000313" key="6">
    <source>
        <dbReference type="Proteomes" id="UP000464658"/>
    </source>
</evidence>
<dbReference type="Gene3D" id="3.90.1310.10">
    <property type="entry name" value="Penicillin-binding protein 2a (Domain 2)"/>
    <property type="match status" value="1"/>
</dbReference>
<dbReference type="Proteomes" id="UP000464658">
    <property type="component" value="Chromosome"/>
</dbReference>
<feature type="domain" description="Penicillin-binding protein dimerisation" evidence="4">
    <location>
        <begin position="1"/>
        <end position="65"/>
    </location>
</feature>
<dbReference type="InterPro" id="IPR036138">
    <property type="entry name" value="PBP_dimer_sf"/>
</dbReference>
<evidence type="ECO:0000256" key="2">
    <source>
        <dbReference type="ARBA" id="ARBA00012448"/>
    </source>
</evidence>
<dbReference type="Gene3D" id="1.10.10.1230">
    <property type="entry name" value="Penicillin-binding protein, N-terminal non-catalytic domain, head sub-domain"/>
    <property type="match status" value="1"/>
</dbReference>
<dbReference type="InterPro" id="IPR005311">
    <property type="entry name" value="PBP_dimer"/>
</dbReference>
<accession>A0A5S9M6X6</accession>
<name>A0A5S9M6X6_BACIA</name>
<dbReference type="EMBL" id="AP021906">
    <property type="protein sequence ID" value="BBP88873.1"/>
    <property type="molecule type" value="Genomic_DNA"/>
</dbReference>
<reference evidence="5 6" key="1">
    <citation type="submission" date="2019-12" db="EMBL/GenBank/DDBJ databases">
        <title>Full genome sequence of a Bacillus safensis strain isolated from commercially available natto in Indonesia.</title>
        <authorList>
            <person name="Yoshida M."/>
            <person name="Uomi M."/>
            <person name="Waturangi D."/>
            <person name="Ekaputri J.J."/>
            <person name="Setiamarga D.H.E."/>
        </authorList>
    </citation>
    <scope>NUCLEOTIDE SEQUENCE [LARGE SCALE GENOMIC DNA]</scope>
    <source>
        <strain evidence="5 6">IDN1</strain>
    </source>
</reference>
<comment type="catalytic activity">
    <reaction evidence="3">
        <text>Preferential cleavage: (Ac)2-L-Lys-D-Ala-|-D-Ala. Also transpeptidation of peptidyl-alanyl moieties that are N-acyl substituents of D-alanine.</text>
        <dbReference type="EC" id="3.4.16.4"/>
    </reaction>
</comment>
<evidence type="ECO:0000259" key="4">
    <source>
        <dbReference type="Pfam" id="PF03717"/>
    </source>
</evidence>
<comment type="pathway">
    <text evidence="1">Cell wall biogenesis; peptidoglycan biosynthesis.</text>
</comment>
<dbReference type="GO" id="GO:0008658">
    <property type="term" value="F:penicillin binding"/>
    <property type="evidence" value="ECO:0007669"/>
    <property type="project" value="InterPro"/>
</dbReference>
<gene>
    <name evidence="5" type="ORF">BsIDN1_24910</name>
</gene>
<dbReference type="AlphaFoldDB" id="A0A5S9M6X6"/>
<dbReference type="Pfam" id="PF03717">
    <property type="entry name" value="PBP_dimer"/>
    <property type="match status" value="1"/>
</dbReference>
<evidence type="ECO:0000256" key="3">
    <source>
        <dbReference type="ARBA" id="ARBA00034000"/>
    </source>
</evidence>
<evidence type="ECO:0000256" key="1">
    <source>
        <dbReference type="ARBA" id="ARBA00004752"/>
    </source>
</evidence>
<dbReference type="GO" id="GO:0009002">
    <property type="term" value="F:serine-type D-Ala-D-Ala carboxypeptidase activity"/>
    <property type="evidence" value="ECO:0007669"/>
    <property type="project" value="UniProtKB-EC"/>
</dbReference>
<dbReference type="SUPFAM" id="SSF56519">
    <property type="entry name" value="Penicillin binding protein dimerisation domain"/>
    <property type="match status" value="1"/>
</dbReference>
<proteinExistence type="predicted"/>
<dbReference type="EC" id="3.4.16.4" evidence="2"/>
<organism evidence="5 6">
    <name type="scientific">Bacillus safensis</name>
    <dbReference type="NCBI Taxonomy" id="561879"/>
    <lineage>
        <taxon>Bacteria</taxon>
        <taxon>Bacillati</taxon>
        <taxon>Bacillota</taxon>
        <taxon>Bacilli</taxon>
        <taxon>Bacillales</taxon>
        <taxon>Bacillaceae</taxon>
        <taxon>Bacillus</taxon>
    </lineage>
</organism>
<protein>
    <recommendedName>
        <fullName evidence="2">serine-type D-Ala-D-Ala carboxypeptidase</fullName>
        <ecNumber evidence="2">3.4.16.4</ecNumber>
    </recommendedName>
</protein>
<evidence type="ECO:0000313" key="5">
    <source>
        <dbReference type="EMBL" id="BBP88873.1"/>
    </source>
</evidence>